<protein>
    <recommendedName>
        <fullName evidence="2">Retrotransposon Copia-like N-terminal domain-containing protein</fullName>
    </recommendedName>
</protein>
<gene>
    <name evidence="3" type="ORF">K2173_026232</name>
</gene>
<dbReference type="PANTHER" id="PTHR34222:SF98">
    <property type="match status" value="1"/>
</dbReference>
<organism evidence="3 4">
    <name type="scientific">Erythroxylum novogranatense</name>
    <dbReference type="NCBI Taxonomy" id="1862640"/>
    <lineage>
        <taxon>Eukaryota</taxon>
        <taxon>Viridiplantae</taxon>
        <taxon>Streptophyta</taxon>
        <taxon>Embryophyta</taxon>
        <taxon>Tracheophyta</taxon>
        <taxon>Spermatophyta</taxon>
        <taxon>Magnoliopsida</taxon>
        <taxon>eudicotyledons</taxon>
        <taxon>Gunneridae</taxon>
        <taxon>Pentapetalae</taxon>
        <taxon>rosids</taxon>
        <taxon>fabids</taxon>
        <taxon>Malpighiales</taxon>
        <taxon>Erythroxylaceae</taxon>
        <taxon>Erythroxylum</taxon>
    </lineage>
</organism>
<feature type="region of interest" description="Disordered" evidence="1">
    <location>
        <begin position="317"/>
        <end position="341"/>
    </location>
</feature>
<evidence type="ECO:0000313" key="3">
    <source>
        <dbReference type="EMBL" id="KAJ8749583.1"/>
    </source>
</evidence>
<dbReference type="Proteomes" id="UP001159364">
    <property type="component" value="Linkage Group LG12"/>
</dbReference>
<feature type="compositionally biased region" description="Polar residues" evidence="1">
    <location>
        <begin position="317"/>
        <end position="328"/>
    </location>
</feature>
<evidence type="ECO:0000256" key="1">
    <source>
        <dbReference type="SAM" id="MobiDB-lite"/>
    </source>
</evidence>
<sequence length="341" mass="38754">MEGKKVIMSSSYNPSLQISPVKFDGTNYLTWSRSCLLFIKARGLQVYITDDSKRLDVNTSDYNQWESENSLVMSWLINSIKPEIARTYLLLDTATKIWKVASLTYSQIGNKAQIFYLRNKLHNTKQGDKTVSQYFAELCGLWQELDYYQDFQAKCSKDSARFQKMIEEDRVFDFLAGLHLEYDHIRGTILGKDHFPSVQLAHSLVQQEESRRNVMLHTLVMEKRGLVASSTKKAKPAYTSSNKDHLHCDYCGKSRHTWETCWKLHGRPNQSRGKRGGSVVRGQTHLADGTKVSETSLTGGLSNEELQALRQLLSKADSASTVGSSNLAKSGPSHRAEDWNW</sequence>
<comment type="caution">
    <text evidence="3">The sequence shown here is derived from an EMBL/GenBank/DDBJ whole genome shotgun (WGS) entry which is preliminary data.</text>
</comment>
<accession>A0AAV8SC17</accession>
<keyword evidence="4" id="KW-1185">Reference proteome</keyword>
<feature type="domain" description="Retrotransposon Copia-like N-terminal" evidence="2">
    <location>
        <begin position="11"/>
        <end position="42"/>
    </location>
</feature>
<dbReference type="AlphaFoldDB" id="A0AAV8SC17"/>
<dbReference type="Pfam" id="PF14244">
    <property type="entry name" value="Retrotran_gag_3"/>
    <property type="match status" value="1"/>
</dbReference>
<reference evidence="3 4" key="1">
    <citation type="submission" date="2021-09" db="EMBL/GenBank/DDBJ databases">
        <title>Genomic insights and catalytic innovation underlie evolution of tropane alkaloids biosynthesis.</title>
        <authorList>
            <person name="Wang Y.-J."/>
            <person name="Tian T."/>
            <person name="Huang J.-P."/>
            <person name="Huang S.-X."/>
        </authorList>
    </citation>
    <scope>NUCLEOTIDE SEQUENCE [LARGE SCALE GENOMIC DNA]</scope>
    <source>
        <strain evidence="3">KIB-2018</strain>
        <tissue evidence="3">Leaf</tissue>
    </source>
</reference>
<dbReference type="EMBL" id="JAIWQS010000012">
    <property type="protein sequence ID" value="KAJ8749583.1"/>
    <property type="molecule type" value="Genomic_DNA"/>
</dbReference>
<proteinExistence type="predicted"/>
<dbReference type="InterPro" id="IPR029472">
    <property type="entry name" value="Copia-like_N"/>
</dbReference>
<evidence type="ECO:0000313" key="4">
    <source>
        <dbReference type="Proteomes" id="UP001159364"/>
    </source>
</evidence>
<name>A0AAV8SC17_9ROSI</name>
<dbReference type="PANTHER" id="PTHR34222">
    <property type="entry name" value="GAG_PRE-INTEGRS DOMAIN-CONTAINING PROTEIN"/>
    <property type="match status" value="1"/>
</dbReference>
<evidence type="ECO:0000259" key="2">
    <source>
        <dbReference type="Pfam" id="PF14244"/>
    </source>
</evidence>